<accession>V9Z4Z6</accession>
<dbReference type="AlphaFoldDB" id="V9Z4Z6"/>
<dbReference type="EMBL" id="KF648874">
    <property type="protein sequence ID" value="AHE40540.1"/>
    <property type="molecule type" value="Genomic_DNA"/>
</dbReference>
<organism evidence="1">
    <name type="scientific">Exiguobacterium sp. S3-2</name>
    <dbReference type="NCBI Taxonomy" id="1389960"/>
    <lineage>
        <taxon>Bacteria</taxon>
        <taxon>Bacillati</taxon>
        <taxon>Bacillota</taxon>
        <taxon>Bacilli</taxon>
        <taxon>Bacillales</taxon>
        <taxon>Bacillales Family XII. Incertae Sedis</taxon>
        <taxon>Exiguobacterium</taxon>
    </lineage>
</organism>
<proteinExistence type="predicted"/>
<dbReference type="RefSeq" id="WP_024127809.1">
    <property type="nucleotide sequence ID" value="NC_023287.1"/>
</dbReference>
<evidence type="ECO:0000313" key="1">
    <source>
        <dbReference type="EMBL" id="AHE40540.1"/>
    </source>
</evidence>
<geneLocation type="plasmid" evidence="1">
    <name>pMC1</name>
</geneLocation>
<protein>
    <submittedName>
        <fullName evidence="1">Uncharacterized protein</fullName>
    </submittedName>
</protein>
<reference evidence="1" key="1">
    <citation type="journal article" date="2014" name="Appl. Environ. Microbiol.">
        <title>Characterization of a Multiresistant Mosaic Plasmid from a Fish Farm Sediment Exiguobacterium sp. Isolate Reveals Aggregation of Functional Clinic-Associated Antibiotic Resistance Genes.</title>
        <authorList>
            <person name="Yang J."/>
            <person name="Wang C."/>
            <person name="Wu J."/>
            <person name="Liu L."/>
            <person name="Zhang G."/>
            <person name="Feng J."/>
        </authorList>
    </citation>
    <scope>NUCLEOTIDE SEQUENCE</scope>
    <source>
        <strain evidence="1">S3-2</strain>
        <plasmid evidence="1">pMC1</plasmid>
    </source>
</reference>
<sequence>MKARNRNIHKIKPSEQHPYQSGLTNISSLVQKLPISKEVEDLVHEINELAKVQTISVFEIGKRLVIARSEMHDKKEWGTFLEAVSMSASLASRYIKAYETLHPLEASLTSLPASKIFELMYLDNVDEVVEHGLYINGERRQVEELTVKQIRDLRKGNTHTPLKVKPFQQEKKSSSILSARIPSDLSEQFQQYAHAHNRSVSELLAEMIERTVSDNIIEATDEQGEQS</sequence>
<name>V9Z4Z6_9BACL</name>
<keyword evidence="1" id="KW-0614">Plasmid</keyword>